<dbReference type="Gene3D" id="3.90.550.10">
    <property type="entry name" value="Spore Coat Polysaccharide Biosynthesis Protein SpsA, Chain A"/>
    <property type="match status" value="1"/>
</dbReference>
<sequence>MTEKKQALLVFSKPPVPGMVKTRLTVKHGGFLTDEQAAEFFRRSLYDVSEACMHALYELQAANDAAVAADPTADKITYDFFVSTTPASNVDLMRETYEAIGPWPMEIHYLTDAGATFDDHFDDAFQQIFALGYDAIVSVGGDIPTLPKSHIIQAFQWIDYFESLGTPGFVAAPCQECGTSLVGFSRDTPMDHQGVYYNLDGKAALDAYMEKLEAEDIPCAYFSPVADIDDRTDLAHAISCMRAIERAAKYQHELFVPRRVLDWVDFMGITVCTPPNDEHDPRQYIDSEE</sequence>
<dbReference type="PANTHER" id="PTHR36529:SF1">
    <property type="entry name" value="GLYCOSYLTRANSFERASE"/>
    <property type="match status" value="1"/>
</dbReference>
<proteinExistence type="predicted"/>
<organism evidence="1 2">
    <name type="scientific">Adlercreutzia faecimuris</name>
    <dbReference type="NCBI Taxonomy" id="2897341"/>
    <lineage>
        <taxon>Bacteria</taxon>
        <taxon>Bacillati</taxon>
        <taxon>Actinomycetota</taxon>
        <taxon>Coriobacteriia</taxon>
        <taxon>Eggerthellales</taxon>
        <taxon>Eggerthellaceae</taxon>
        <taxon>Adlercreutzia</taxon>
    </lineage>
</organism>
<dbReference type="PANTHER" id="PTHR36529">
    <property type="entry name" value="SLL1095 PROTEIN"/>
    <property type="match status" value="1"/>
</dbReference>
<gene>
    <name evidence="1" type="ORF">LPT13_04525</name>
</gene>
<dbReference type="Proteomes" id="UP001430755">
    <property type="component" value="Unassembled WGS sequence"/>
</dbReference>
<name>A0ABS9WGA9_9ACTN</name>
<evidence type="ECO:0000313" key="1">
    <source>
        <dbReference type="EMBL" id="MCI2241620.1"/>
    </source>
</evidence>
<dbReference type="RefSeq" id="WP_242163949.1">
    <property type="nucleotide sequence ID" value="NZ_JAJMLW010000001.1"/>
</dbReference>
<evidence type="ECO:0000313" key="2">
    <source>
        <dbReference type="Proteomes" id="UP001430755"/>
    </source>
</evidence>
<comment type="caution">
    <text evidence="1">The sequence shown here is derived from an EMBL/GenBank/DDBJ whole genome shotgun (WGS) entry which is preliminary data.</text>
</comment>
<protein>
    <submittedName>
        <fullName evidence="1">DUF2064 domain-containing protein</fullName>
    </submittedName>
</protein>
<dbReference type="InterPro" id="IPR018641">
    <property type="entry name" value="Trfase_1_rSAM/seldom-assoc"/>
</dbReference>
<reference evidence="1" key="1">
    <citation type="submission" date="2021-11" db="EMBL/GenBank/DDBJ databases">
        <title>A Novel Adlercreutzia Species, isolated from a Allomyrina dichotoma larva feces.</title>
        <authorList>
            <person name="Suh M.K."/>
        </authorList>
    </citation>
    <scope>NUCLEOTIDE SEQUENCE</scope>
    <source>
        <strain evidence="1">JBNU-10</strain>
    </source>
</reference>
<dbReference type="EMBL" id="JAJMLW010000001">
    <property type="protein sequence ID" value="MCI2241620.1"/>
    <property type="molecule type" value="Genomic_DNA"/>
</dbReference>
<dbReference type="Pfam" id="PF09837">
    <property type="entry name" value="DUF2064"/>
    <property type="match status" value="1"/>
</dbReference>
<dbReference type="SUPFAM" id="SSF53448">
    <property type="entry name" value="Nucleotide-diphospho-sugar transferases"/>
    <property type="match status" value="1"/>
</dbReference>
<keyword evidence="2" id="KW-1185">Reference proteome</keyword>
<dbReference type="InterPro" id="IPR029044">
    <property type="entry name" value="Nucleotide-diphossugar_trans"/>
</dbReference>
<accession>A0ABS9WGA9</accession>